<sequence length="198" mass="21861">MPWLRKNDCSQVETAVPIDSDTETAGAVDEICRTASLPSEFKEHLLKTQIRHEDSSCFWVPYVDDDGNYLYHNQPCYVFTGTRDEALKTAGLISSNISDSDQDFKVSVTSDRKPTTICTTVTADPGGIKLIMSQWMQNLKSSVYLGPEQQDVLVVCAGKSGGWTIPSSEHSSLETPFECKCAEEVLGRNRVCPSTIIT</sequence>
<keyword evidence="1" id="KW-1185">Reference proteome</keyword>
<dbReference type="Proteomes" id="UP000036681">
    <property type="component" value="Unplaced"/>
</dbReference>
<accession>A0A0M3IBP3</accession>
<evidence type="ECO:0000313" key="2">
    <source>
        <dbReference type="WBParaSite" id="ALUE_0001517301-mRNA-1"/>
    </source>
</evidence>
<name>A0A0M3IBP3_ASCLU</name>
<dbReference type="WBParaSite" id="ALUE_0001517301-mRNA-1">
    <property type="protein sequence ID" value="ALUE_0001517301-mRNA-1"/>
    <property type="gene ID" value="ALUE_0001517301"/>
</dbReference>
<protein>
    <submittedName>
        <fullName evidence="2">START domain-containing protein</fullName>
    </submittedName>
</protein>
<reference evidence="2" key="1">
    <citation type="submission" date="2017-02" db="UniProtKB">
        <authorList>
            <consortium name="WormBaseParasite"/>
        </authorList>
    </citation>
    <scope>IDENTIFICATION</scope>
</reference>
<proteinExistence type="predicted"/>
<organism evidence="1 2">
    <name type="scientific">Ascaris lumbricoides</name>
    <name type="common">Giant roundworm</name>
    <dbReference type="NCBI Taxonomy" id="6252"/>
    <lineage>
        <taxon>Eukaryota</taxon>
        <taxon>Metazoa</taxon>
        <taxon>Ecdysozoa</taxon>
        <taxon>Nematoda</taxon>
        <taxon>Chromadorea</taxon>
        <taxon>Rhabditida</taxon>
        <taxon>Spirurina</taxon>
        <taxon>Ascaridomorpha</taxon>
        <taxon>Ascaridoidea</taxon>
        <taxon>Ascarididae</taxon>
        <taxon>Ascaris</taxon>
    </lineage>
</organism>
<evidence type="ECO:0000313" key="1">
    <source>
        <dbReference type="Proteomes" id="UP000036681"/>
    </source>
</evidence>
<dbReference type="AlphaFoldDB" id="A0A0M3IBP3"/>